<evidence type="ECO:0000313" key="2">
    <source>
        <dbReference type="EMBL" id="KAL0060954.1"/>
    </source>
</evidence>
<feature type="compositionally biased region" description="Polar residues" evidence="1">
    <location>
        <begin position="60"/>
        <end position="76"/>
    </location>
</feature>
<gene>
    <name evidence="2" type="ORF">AAF712_012250</name>
</gene>
<protein>
    <submittedName>
        <fullName evidence="2">Uncharacterized protein</fullName>
    </submittedName>
</protein>
<proteinExistence type="predicted"/>
<accession>A0ABR2ZJ12</accession>
<organism evidence="2 3">
    <name type="scientific">Marasmius tenuissimus</name>
    <dbReference type="NCBI Taxonomy" id="585030"/>
    <lineage>
        <taxon>Eukaryota</taxon>
        <taxon>Fungi</taxon>
        <taxon>Dikarya</taxon>
        <taxon>Basidiomycota</taxon>
        <taxon>Agaricomycotina</taxon>
        <taxon>Agaricomycetes</taxon>
        <taxon>Agaricomycetidae</taxon>
        <taxon>Agaricales</taxon>
        <taxon>Marasmiineae</taxon>
        <taxon>Marasmiaceae</taxon>
        <taxon>Marasmius</taxon>
    </lineage>
</organism>
<evidence type="ECO:0000256" key="1">
    <source>
        <dbReference type="SAM" id="MobiDB-lite"/>
    </source>
</evidence>
<comment type="caution">
    <text evidence="2">The sequence shown here is derived from an EMBL/GenBank/DDBJ whole genome shotgun (WGS) entry which is preliminary data.</text>
</comment>
<feature type="compositionally biased region" description="Acidic residues" evidence="1">
    <location>
        <begin position="80"/>
        <end position="93"/>
    </location>
</feature>
<dbReference type="Proteomes" id="UP001437256">
    <property type="component" value="Unassembled WGS sequence"/>
</dbReference>
<feature type="compositionally biased region" description="Low complexity" evidence="1">
    <location>
        <begin position="130"/>
        <end position="161"/>
    </location>
</feature>
<keyword evidence="3" id="KW-1185">Reference proteome</keyword>
<feature type="compositionally biased region" description="Basic and acidic residues" evidence="1">
    <location>
        <begin position="32"/>
        <end position="48"/>
    </location>
</feature>
<dbReference type="EMBL" id="JBBXMP010000155">
    <property type="protein sequence ID" value="KAL0060954.1"/>
    <property type="molecule type" value="Genomic_DNA"/>
</dbReference>
<reference evidence="2 3" key="1">
    <citation type="submission" date="2024-05" db="EMBL/GenBank/DDBJ databases">
        <title>A draft genome resource for the thread blight pathogen Marasmius tenuissimus strain MS-2.</title>
        <authorList>
            <person name="Yulfo-Soto G.E."/>
            <person name="Baruah I.K."/>
            <person name="Amoako-Attah I."/>
            <person name="Bukari Y."/>
            <person name="Meinhardt L.W."/>
            <person name="Bailey B.A."/>
            <person name="Cohen S.P."/>
        </authorList>
    </citation>
    <scope>NUCLEOTIDE SEQUENCE [LARGE SCALE GENOMIC DNA]</scope>
    <source>
        <strain evidence="2 3">MS-2</strain>
    </source>
</reference>
<feature type="region of interest" description="Disordered" evidence="1">
    <location>
        <begin position="1"/>
        <end position="186"/>
    </location>
</feature>
<sequence length="186" mass="20084">MTIDHDQYDLDTLPDSSQPLYSSQPKSSQPSLKDHSDANVNETEHEVEPEYDDDGLPYIPSSQPAFTPSQSATVPSGDNGDNEENTGAEDDDQGAVSEPPFSGSSQPQSDVHRHDVFYGRHRATSPPPQKNNTPTPTPESSQQCEPAEPSSSQPSMPSSSQDLVWDLGVHNGMHLPTGRLGDSQSD</sequence>
<name>A0ABR2ZJ12_9AGAR</name>
<evidence type="ECO:0000313" key="3">
    <source>
        <dbReference type="Proteomes" id="UP001437256"/>
    </source>
</evidence>
<feature type="compositionally biased region" description="Low complexity" evidence="1">
    <location>
        <begin position="16"/>
        <end position="31"/>
    </location>
</feature>